<keyword evidence="4" id="KW-1185">Reference proteome</keyword>
<comment type="caution">
    <text evidence="3">The sequence shown here is derived from an EMBL/GenBank/DDBJ whole genome shotgun (WGS) entry which is preliminary data.</text>
</comment>
<reference evidence="4" key="1">
    <citation type="journal article" date="2019" name="Int. J. Syst. Evol. Microbiol.">
        <title>The Global Catalogue of Microorganisms (GCM) 10K type strain sequencing project: providing services to taxonomists for standard genome sequencing and annotation.</title>
        <authorList>
            <consortium name="The Broad Institute Genomics Platform"/>
            <consortium name="The Broad Institute Genome Sequencing Center for Infectious Disease"/>
            <person name="Wu L."/>
            <person name="Ma J."/>
        </authorList>
    </citation>
    <scope>NUCLEOTIDE SEQUENCE [LARGE SCALE GENOMIC DNA]</scope>
    <source>
        <strain evidence="4">JCM 4087</strain>
    </source>
</reference>
<feature type="region of interest" description="Disordered" evidence="1">
    <location>
        <begin position="144"/>
        <end position="169"/>
    </location>
</feature>
<dbReference type="Gene3D" id="1.10.10.10">
    <property type="entry name" value="Winged helix-like DNA-binding domain superfamily/Winged helix DNA-binding domain"/>
    <property type="match status" value="1"/>
</dbReference>
<dbReference type="InterPro" id="IPR039422">
    <property type="entry name" value="MarR/SlyA-like"/>
</dbReference>
<dbReference type="RefSeq" id="WP_263335374.1">
    <property type="nucleotide sequence ID" value="NZ_JAGSYH010000002.1"/>
</dbReference>
<dbReference type="Pfam" id="PF12802">
    <property type="entry name" value="MarR_2"/>
    <property type="match status" value="1"/>
</dbReference>
<dbReference type="InterPro" id="IPR036390">
    <property type="entry name" value="WH_DNA-bd_sf"/>
</dbReference>
<evidence type="ECO:0000313" key="3">
    <source>
        <dbReference type="EMBL" id="MFC5860678.1"/>
    </source>
</evidence>
<accession>A0ABW1EBB5</accession>
<organism evidence="3 4">
    <name type="scientific">Acidicapsa dinghuensis</name>
    <dbReference type="NCBI Taxonomy" id="2218256"/>
    <lineage>
        <taxon>Bacteria</taxon>
        <taxon>Pseudomonadati</taxon>
        <taxon>Acidobacteriota</taxon>
        <taxon>Terriglobia</taxon>
        <taxon>Terriglobales</taxon>
        <taxon>Acidobacteriaceae</taxon>
        <taxon>Acidicapsa</taxon>
    </lineage>
</organism>
<gene>
    <name evidence="3" type="ORF">ACFPT7_00070</name>
</gene>
<dbReference type="PANTHER" id="PTHR33164:SF43">
    <property type="entry name" value="HTH-TYPE TRANSCRIPTIONAL REPRESSOR YETL"/>
    <property type="match status" value="1"/>
</dbReference>
<evidence type="ECO:0000259" key="2">
    <source>
        <dbReference type="PROSITE" id="PS50995"/>
    </source>
</evidence>
<sequence>MTERSKVIAEADEKQFDHVLSELASFRYLLRKFLRFSESAARELDITPQQHQLMLGIAGFTGSGKATVSELAEFLQERHHSVVGLIDRAVLSGLVRRESNPSDRRVVVVSLTARGRGILKKLSLRHRDELNRLREELLRFATQGKLKPASRPSSTHTSDKESLFTATDL</sequence>
<protein>
    <submittedName>
        <fullName evidence="3">MarR family winged helix-turn-helix transcriptional regulator</fullName>
    </submittedName>
</protein>
<proteinExistence type="predicted"/>
<dbReference type="InterPro" id="IPR000835">
    <property type="entry name" value="HTH_MarR-typ"/>
</dbReference>
<dbReference type="SUPFAM" id="SSF46785">
    <property type="entry name" value="Winged helix' DNA-binding domain"/>
    <property type="match status" value="1"/>
</dbReference>
<feature type="domain" description="HTH marR-type" evidence="2">
    <location>
        <begin position="16"/>
        <end position="169"/>
    </location>
</feature>
<evidence type="ECO:0000256" key="1">
    <source>
        <dbReference type="SAM" id="MobiDB-lite"/>
    </source>
</evidence>
<dbReference type="PANTHER" id="PTHR33164">
    <property type="entry name" value="TRANSCRIPTIONAL REGULATOR, MARR FAMILY"/>
    <property type="match status" value="1"/>
</dbReference>
<dbReference type="EMBL" id="JBHSPH010000001">
    <property type="protein sequence ID" value="MFC5860678.1"/>
    <property type="molecule type" value="Genomic_DNA"/>
</dbReference>
<evidence type="ECO:0000313" key="4">
    <source>
        <dbReference type="Proteomes" id="UP001596091"/>
    </source>
</evidence>
<name>A0ABW1EBB5_9BACT</name>
<dbReference type="SMART" id="SM00347">
    <property type="entry name" value="HTH_MARR"/>
    <property type="match status" value="1"/>
</dbReference>
<dbReference type="InterPro" id="IPR036388">
    <property type="entry name" value="WH-like_DNA-bd_sf"/>
</dbReference>
<dbReference type="Proteomes" id="UP001596091">
    <property type="component" value="Unassembled WGS sequence"/>
</dbReference>
<dbReference type="PROSITE" id="PS50995">
    <property type="entry name" value="HTH_MARR_2"/>
    <property type="match status" value="1"/>
</dbReference>